<dbReference type="AlphaFoldDB" id="A0A4P6HQS3"/>
<keyword evidence="2" id="KW-0614">Plasmid</keyword>
<sequence>MKTNFQGGENVLAVLVTNVKGGVGKSTFAINIASHLGSLGGAKVKLLDLDPLGYLHGSTFFKQLAEGKPSSWGFSPETDIVRVDSSRQALKRALEGLQGVSAVVMDSKASLDGGELYAAERADLVVMPVTPGTGEVEATIRLALTLKQMQDGEGFPRICIAPTAWEKNKKCAKHLEELKGTGEVVLPVVHKKDTVKTAFAEGVSVVNGKGRSVLRSEMRASIWAALELVKGML</sequence>
<dbReference type="CDD" id="cd02042">
    <property type="entry name" value="ParAB_family"/>
    <property type="match status" value="1"/>
</dbReference>
<evidence type="ECO:0000259" key="1">
    <source>
        <dbReference type="Pfam" id="PF01656"/>
    </source>
</evidence>
<dbReference type="Proteomes" id="UP000293296">
    <property type="component" value="Plasmid pDCAR5"/>
</dbReference>
<dbReference type="OrthoDB" id="13869at2"/>
<gene>
    <name evidence="2" type="ORF">C3Y92_20610</name>
</gene>
<organism evidence="2 3">
    <name type="scientific">Solidesulfovibrio carbinolicus</name>
    <dbReference type="NCBI Taxonomy" id="296842"/>
    <lineage>
        <taxon>Bacteria</taxon>
        <taxon>Pseudomonadati</taxon>
        <taxon>Thermodesulfobacteriota</taxon>
        <taxon>Desulfovibrionia</taxon>
        <taxon>Desulfovibrionales</taxon>
        <taxon>Desulfovibrionaceae</taxon>
        <taxon>Solidesulfovibrio</taxon>
    </lineage>
</organism>
<dbReference type="InterPro" id="IPR027417">
    <property type="entry name" value="P-loop_NTPase"/>
</dbReference>
<dbReference type="PANTHER" id="PTHR13696:SF99">
    <property type="entry name" value="COBYRINIC ACID AC-DIAMIDE SYNTHASE"/>
    <property type="match status" value="1"/>
</dbReference>
<accession>A0A4P6HQS3</accession>
<proteinExistence type="predicted"/>
<protein>
    <recommendedName>
        <fullName evidence="1">CobQ/CobB/MinD/ParA nucleotide binding domain-containing protein</fullName>
    </recommendedName>
</protein>
<dbReference type="InterPro" id="IPR050678">
    <property type="entry name" value="DNA_Partitioning_ATPase"/>
</dbReference>
<evidence type="ECO:0000313" key="3">
    <source>
        <dbReference type="Proteomes" id="UP000293296"/>
    </source>
</evidence>
<dbReference type="PANTHER" id="PTHR13696">
    <property type="entry name" value="P-LOOP CONTAINING NUCLEOSIDE TRIPHOSPHATE HYDROLASE"/>
    <property type="match status" value="1"/>
</dbReference>
<dbReference type="SUPFAM" id="SSF52540">
    <property type="entry name" value="P-loop containing nucleoside triphosphate hydrolases"/>
    <property type="match status" value="1"/>
</dbReference>
<geneLocation type="plasmid" evidence="3">
    <name>pdcar5</name>
</geneLocation>
<dbReference type="EMBL" id="CP026542">
    <property type="protein sequence ID" value="QAZ69681.1"/>
    <property type="molecule type" value="Genomic_DNA"/>
</dbReference>
<dbReference type="InterPro" id="IPR002586">
    <property type="entry name" value="CobQ/CobB/MinD/ParA_Nub-bd_dom"/>
</dbReference>
<dbReference type="Pfam" id="PF01656">
    <property type="entry name" value="CbiA"/>
    <property type="match status" value="1"/>
</dbReference>
<keyword evidence="3" id="KW-1185">Reference proteome</keyword>
<reference evidence="2 3" key="1">
    <citation type="submission" date="2018-02" db="EMBL/GenBank/DDBJ databases">
        <title>Genome sequence of Desulfovibrio carbinolicus DSM 3852.</title>
        <authorList>
            <person name="Wilbanks E."/>
            <person name="Skennerton C.T."/>
            <person name="Orphan V.J."/>
        </authorList>
    </citation>
    <scope>NUCLEOTIDE SEQUENCE [LARGE SCALE GENOMIC DNA]</scope>
    <source>
        <strain evidence="2 3">DSM 3852</strain>
        <plasmid evidence="3">pdcar5</plasmid>
    </source>
</reference>
<evidence type="ECO:0000313" key="2">
    <source>
        <dbReference type="EMBL" id="QAZ69681.1"/>
    </source>
</evidence>
<dbReference type="KEGG" id="dcb:C3Y92_20610"/>
<feature type="domain" description="CobQ/CobB/MinD/ParA nucleotide binding" evidence="1">
    <location>
        <begin position="15"/>
        <end position="204"/>
    </location>
</feature>
<name>A0A4P6HQS3_9BACT</name>
<dbReference type="Gene3D" id="3.40.50.300">
    <property type="entry name" value="P-loop containing nucleotide triphosphate hydrolases"/>
    <property type="match status" value="1"/>
</dbReference>